<keyword evidence="1" id="KW-1133">Transmembrane helix</keyword>
<gene>
    <name evidence="3" type="ORF">QWY28_16200</name>
</gene>
<proteinExistence type="predicted"/>
<feature type="transmembrane region" description="Helical" evidence="1">
    <location>
        <begin position="44"/>
        <end position="61"/>
    </location>
</feature>
<dbReference type="InterPro" id="IPR025508">
    <property type="entry name" value="DUF4395"/>
</dbReference>
<feature type="transmembrane region" description="Helical" evidence="1">
    <location>
        <begin position="95"/>
        <end position="116"/>
    </location>
</feature>
<dbReference type="EMBL" id="JAUHJQ010000007">
    <property type="protein sequence ID" value="MDN4174503.1"/>
    <property type="molecule type" value="Genomic_DNA"/>
</dbReference>
<evidence type="ECO:0000256" key="1">
    <source>
        <dbReference type="SAM" id="Phobius"/>
    </source>
</evidence>
<dbReference type="Proteomes" id="UP001168620">
    <property type="component" value="Unassembled WGS sequence"/>
</dbReference>
<feature type="transmembrane region" description="Helical" evidence="1">
    <location>
        <begin position="122"/>
        <end position="145"/>
    </location>
</feature>
<reference evidence="3" key="1">
    <citation type="submission" date="2023-06" db="EMBL/GenBank/DDBJ databases">
        <title>Draft genome sequence of Nocardioides sp. SOB77.</title>
        <authorList>
            <person name="Zhang G."/>
        </authorList>
    </citation>
    <scope>NUCLEOTIDE SEQUENCE</scope>
    <source>
        <strain evidence="3">SOB77</strain>
    </source>
</reference>
<feature type="domain" description="DUF4395" evidence="2">
    <location>
        <begin position="15"/>
        <end position="147"/>
    </location>
</feature>
<evidence type="ECO:0000259" key="2">
    <source>
        <dbReference type="Pfam" id="PF14340"/>
    </source>
</evidence>
<dbReference type="Pfam" id="PF14340">
    <property type="entry name" value="DUF4395"/>
    <property type="match status" value="1"/>
</dbReference>
<keyword evidence="1" id="KW-0812">Transmembrane</keyword>
<evidence type="ECO:0000313" key="3">
    <source>
        <dbReference type="EMBL" id="MDN4174503.1"/>
    </source>
</evidence>
<name>A0ABT8FIJ3_9ACTN</name>
<keyword evidence="1" id="KW-0472">Membrane</keyword>
<organism evidence="3 4">
    <name type="scientific">Nocardioides oceani</name>
    <dbReference type="NCBI Taxonomy" id="3058369"/>
    <lineage>
        <taxon>Bacteria</taxon>
        <taxon>Bacillati</taxon>
        <taxon>Actinomycetota</taxon>
        <taxon>Actinomycetes</taxon>
        <taxon>Propionibacteriales</taxon>
        <taxon>Nocardioidaceae</taxon>
        <taxon>Nocardioides</taxon>
    </lineage>
</organism>
<evidence type="ECO:0000313" key="4">
    <source>
        <dbReference type="Proteomes" id="UP001168620"/>
    </source>
</evidence>
<feature type="transmembrane region" description="Helical" evidence="1">
    <location>
        <begin position="21"/>
        <end position="38"/>
    </location>
</feature>
<protein>
    <submittedName>
        <fullName evidence="3">DUF4395 domain-containing protein</fullName>
    </submittedName>
</protein>
<accession>A0ABT8FIJ3</accession>
<dbReference type="RefSeq" id="WP_300953598.1">
    <property type="nucleotide sequence ID" value="NZ_JAUHJQ010000007.1"/>
</dbReference>
<comment type="caution">
    <text evidence="3">The sequence shown here is derived from an EMBL/GenBank/DDBJ whole genome shotgun (WGS) entry which is preliminary data.</text>
</comment>
<keyword evidence="4" id="KW-1185">Reference proteome</keyword>
<sequence length="159" mass="16375">MSVSTARSVGTPSDVDPRGPQFAAALTAVVLAVVLVIPTPAATLLVGAQAVLFAVGALGGVQRTPHAWLFRRVVRPRLSPPAELEDPLPPQFAQAVGLAFTAVAFVGFLAGATVVGQVATGFALAAALLNAVFRFCLGCELYLILQRLRPNRTSTTAAG</sequence>